<keyword evidence="2" id="KW-0812">Transmembrane</keyword>
<reference evidence="3 4" key="1">
    <citation type="journal article" date="2020" name="Syst. Appl. Microbiol.">
        <title>Alienimonas chondri sp. nov., a novel planctomycete isolated from the biofilm of the red alga Chondrus crispus.</title>
        <authorList>
            <person name="Vitorino I."/>
            <person name="Albuquerque L."/>
            <person name="Wiegand S."/>
            <person name="Kallscheuer N."/>
            <person name="da Costa M.S."/>
            <person name="Lobo-da-Cunha A."/>
            <person name="Jogler C."/>
            <person name="Lage O.M."/>
        </authorList>
    </citation>
    <scope>NUCLEOTIDE SEQUENCE [LARGE SCALE GENOMIC DNA]</scope>
    <source>
        <strain evidence="3 4">LzC2</strain>
    </source>
</reference>
<feature type="transmembrane region" description="Helical" evidence="2">
    <location>
        <begin position="151"/>
        <end position="172"/>
    </location>
</feature>
<name>A0ABX1VIJ6_9PLAN</name>
<organism evidence="3 4">
    <name type="scientific">Alienimonas chondri</name>
    <dbReference type="NCBI Taxonomy" id="2681879"/>
    <lineage>
        <taxon>Bacteria</taxon>
        <taxon>Pseudomonadati</taxon>
        <taxon>Planctomycetota</taxon>
        <taxon>Planctomycetia</taxon>
        <taxon>Planctomycetales</taxon>
        <taxon>Planctomycetaceae</taxon>
        <taxon>Alienimonas</taxon>
    </lineage>
</organism>
<evidence type="ECO:0000256" key="1">
    <source>
        <dbReference type="SAM" id="MobiDB-lite"/>
    </source>
</evidence>
<feature type="transmembrane region" description="Helical" evidence="2">
    <location>
        <begin position="80"/>
        <end position="99"/>
    </location>
</feature>
<sequence>MSSDAPTEPRSPTPADGVSASLAPDPHAGSSAAAVGRRAAAFVYLALWVLAGLLWAAPVGCLAAVVAVDVWHLAGTSTGWLIFGGTTTPTLFASLWAANRTRRSRSAHRRMAAWGAIACLLLFAGAMYWDLERRRAFEQDPGFLAGALELVLAYLCGTLAAGCLALALAGAWGRWVLHRRVEAADEA</sequence>
<keyword evidence="2" id="KW-0472">Membrane</keyword>
<evidence type="ECO:0000256" key="2">
    <source>
        <dbReference type="SAM" id="Phobius"/>
    </source>
</evidence>
<keyword evidence="2" id="KW-1133">Transmembrane helix</keyword>
<keyword evidence="4" id="KW-1185">Reference proteome</keyword>
<feature type="transmembrane region" description="Helical" evidence="2">
    <location>
        <begin position="111"/>
        <end position="131"/>
    </location>
</feature>
<proteinExistence type="predicted"/>
<comment type="caution">
    <text evidence="3">The sequence shown here is derived from an EMBL/GenBank/DDBJ whole genome shotgun (WGS) entry which is preliminary data.</text>
</comment>
<feature type="region of interest" description="Disordered" evidence="1">
    <location>
        <begin position="1"/>
        <end position="24"/>
    </location>
</feature>
<evidence type="ECO:0000313" key="3">
    <source>
        <dbReference type="EMBL" id="NNJ26641.1"/>
    </source>
</evidence>
<evidence type="ECO:0008006" key="5">
    <source>
        <dbReference type="Google" id="ProtNLM"/>
    </source>
</evidence>
<dbReference type="Proteomes" id="UP000609651">
    <property type="component" value="Unassembled WGS sequence"/>
</dbReference>
<protein>
    <recommendedName>
        <fullName evidence="5">Transmembrane protein</fullName>
    </recommendedName>
</protein>
<accession>A0ABX1VIJ6</accession>
<dbReference type="RefSeq" id="WP_171187830.1">
    <property type="nucleotide sequence ID" value="NZ_WTPX01000089.1"/>
</dbReference>
<feature type="transmembrane region" description="Helical" evidence="2">
    <location>
        <begin position="41"/>
        <end position="68"/>
    </location>
</feature>
<evidence type="ECO:0000313" key="4">
    <source>
        <dbReference type="Proteomes" id="UP000609651"/>
    </source>
</evidence>
<gene>
    <name evidence="3" type="ORF">LzC2_27300</name>
</gene>
<dbReference type="EMBL" id="WTPX01000089">
    <property type="protein sequence ID" value="NNJ26641.1"/>
    <property type="molecule type" value="Genomic_DNA"/>
</dbReference>